<reference evidence="2 3" key="1">
    <citation type="journal article" date="2018" name="PLoS ONE">
        <title>The draft genome of Kipferlia bialata reveals reductive genome evolution in fornicate parasites.</title>
        <authorList>
            <person name="Tanifuji G."/>
            <person name="Takabayashi S."/>
            <person name="Kume K."/>
            <person name="Takagi M."/>
            <person name="Nakayama T."/>
            <person name="Kamikawa R."/>
            <person name="Inagaki Y."/>
            <person name="Hashimoto T."/>
        </authorList>
    </citation>
    <scope>NUCLEOTIDE SEQUENCE [LARGE SCALE GENOMIC DNA]</scope>
    <source>
        <strain evidence="2">NY0173</strain>
    </source>
</reference>
<proteinExistence type="predicted"/>
<protein>
    <recommendedName>
        <fullName evidence="4">K Homology domain-containing protein</fullName>
    </recommendedName>
</protein>
<keyword evidence="1" id="KW-0694">RNA-binding</keyword>
<evidence type="ECO:0000313" key="2">
    <source>
        <dbReference type="EMBL" id="GIQ80022.1"/>
    </source>
</evidence>
<evidence type="ECO:0000313" key="3">
    <source>
        <dbReference type="Proteomes" id="UP000265618"/>
    </source>
</evidence>
<gene>
    <name evidence="2" type="ORF">KIPB_000746</name>
</gene>
<organism evidence="2 3">
    <name type="scientific">Kipferlia bialata</name>
    <dbReference type="NCBI Taxonomy" id="797122"/>
    <lineage>
        <taxon>Eukaryota</taxon>
        <taxon>Metamonada</taxon>
        <taxon>Carpediemonas-like organisms</taxon>
        <taxon>Kipferlia</taxon>
    </lineage>
</organism>
<accession>A0A9K3GES1</accession>
<name>A0A9K3GES1_9EUKA</name>
<evidence type="ECO:0000256" key="1">
    <source>
        <dbReference type="PROSITE-ProRule" id="PRU00117"/>
    </source>
</evidence>
<keyword evidence="3" id="KW-1185">Reference proteome</keyword>
<dbReference type="Proteomes" id="UP000265618">
    <property type="component" value="Unassembled WGS sequence"/>
</dbReference>
<dbReference type="PROSITE" id="PS50084">
    <property type="entry name" value="KH_TYPE_1"/>
    <property type="match status" value="1"/>
</dbReference>
<evidence type="ECO:0008006" key="4">
    <source>
        <dbReference type="Google" id="ProtNLM"/>
    </source>
</evidence>
<sequence length="280" mass="31703">MGPACGPGTDPKIHRRSGMWMSEADPYEDYLSTDYALVPKRKTRLRRGRGQRKRSTQQWEGFTPSTTVKVPKVLLPTLVGRGGRAIQHMDHKAMNCTVQITETLNGHGTATSNSTSATLSISGPSLVNGLNVVAQKLEWIVSKQAQFAPNWSAMQQVYRAVTLGFLRDSLHNVGVTTHCEERARERDCMHHLKQLQRSSAKDILRLNGVFVPVWVPSDQWEEDGIYKILFSEFTAVFGANREKAQYMQSLVTIYPNNMSYKEYCARRAARKREKAEKTDR</sequence>
<dbReference type="EMBL" id="BDIP01000091">
    <property type="protein sequence ID" value="GIQ80022.1"/>
    <property type="molecule type" value="Genomic_DNA"/>
</dbReference>
<comment type="caution">
    <text evidence="2">The sequence shown here is derived from an EMBL/GenBank/DDBJ whole genome shotgun (WGS) entry which is preliminary data.</text>
</comment>
<dbReference type="GO" id="GO:0003723">
    <property type="term" value="F:RNA binding"/>
    <property type="evidence" value="ECO:0007669"/>
    <property type="project" value="UniProtKB-UniRule"/>
</dbReference>
<dbReference type="AlphaFoldDB" id="A0A9K3GES1"/>